<evidence type="ECO:0000313" key="3">
    <source>
        <dbReference type="Proteomes" id="UP000178602"/>
    </source>
</evidence>
<gene>
    <name evidence="2" type="ORF">A3K49_00470</name>
</gene>
<name>A0A1F4T5Y8_UNCSA</name>
<organism evidence="2 3">
    <name type="scientific">candidate division WOR-1 bacterium RIFOXYC12_FULL_54_18</name>
    <dbReference type="NCBI Taxonomy" id="1802584"/>
    <lineage>
        <taxon>Bacteria</taxon>
        <taxon>Bacillati</taxon>
        <taxon>Saganbacteria</taxon>
    </lineage>
</organism>
<reference evidence="2 3" key="1">
    <citation type="journal article" date="2016" name="Nat. Commun.">
        <title>Thousands of microbial genomes shed light on interconnected biogeochemical processes in an aquifer system.</title>
        <authorList>
            <person name="Anantharaman K."/>
            <person name="Brown C.T."/>
            <person name="Hug L.A."/>
            <person name="Sharon I."/>
            <person name="Castelle C.J."/>
            <person name="Probst A.J."/>
            <person name="Thomas B.C."/>
            <person name="Singh A."/>
            <person name="Wilkins M.J."/>
            <person name="Karaoz U."/>
            <person name="Brodie E.L."/>
            <person name="Williams K.H."/>
            <person name="Hubbard S.S."/>
            <person name="Banfield J.F."/>
        </authorList>
    </citation>
    <scope>NUCLEOTIDE SEQUENCE [LARGE SCALE GENOMIC DNA]</scope>
</reference>
<feature type="region of interest" description="Disordered" evidence="1">
    <location>
        <begin position="80"/>
        <end position="100"/>
    </location>
</feature>
<evidence type="ECO:0000313" key="2">
    <source>
        <dbReference type="EMBL" id="OGC27493.1"/>
    </source>
</evidence>
<feature type="compositionally biased region" description="Low complexity" evidence="1">
    <location>
        <begin position="84"/>
        <end position="100"/>
    </location>
</feature>
<dbReference type="Proteomes" id="UP000178602">
    <property type="component" value="Unassembled WGS sequence"/>
</dbReference>
<proteinExistence type="predicted"/>
<protein>
    <submittedName>
        <fullName evidence="2">Uncharacterized protein</fullName>
    </submittedName>
</protein>
<evidence type="ECO:0000256" key="1">
    <source>
        <dbReference type="SAM" id="MobiDB-lite"/>
    </source>
</evidence>
<dbReference type="EMBL" id="MEUG01000001">
    <property type="protein sequence ID" value="OGC27493.1"/>
    <property type="molecule type" value="Genomic_DNA"/>
</dbReference>
<accession>A0A1F4T5Y8</accession>
<sequence>MIKRAFLIALAIFTLTQFAFGYTPEEIKGFQTRLSTIRAEINTLKIRLTGTTDSAARQDITEDIQFYELMASDLERKLKESDGAAATTTPSTTSTTTTTLASVKKAPALAPTNKDKLRLAALTKEIASLNKRFDRARSKTEQNNIAKQILGYKAEAAAIKNRLYPKKVVPARPAATMEAERISRIISLEAEDFVTAPQETAENIERQKFRHSVGIGGGFFGGTTSFFGGARFPLKVVFGPALMSIRVGAGLAQSRDAGTRYYPATFDFLFCFPPGWLTGTDNYIGFGLNYVVSTTLGKAGTVGGEIFYGVESEGFGGIVFGEVGYSILRTGFSPSHKGGTVLVGMRKVLGY</sequence>
<dbReference type="AlphaFoldDB" id="A0A1F4T5Y8"/>
<comment type="caution">
    <text evidence="2">The sequence shown here is derived from an EMBL/GenBank/DDBJ whole genome shotgun (WGS) entry which is preliminary data.</text>
</comment>